<keyword evidence="2" id="KW-1185">Reference proteome</keyword>
<organism evidence="1 2">
    <name type="scientific">Choristoneura fumiferana</name>
    <name type="common">Spruce budworm moth</name>
    <name type="synonym">Archips fumiferana</name>
    <dbReference type="NCBI Taxonomy" id="7141"/>
    <lineage>
        <taxon>Eukaryota</taxon>
        <taxon>Metazoa</taxon>
        <taxon>Ecdysozoa</taxon>
        <taxon>Arthropoda</taxon>
        <taxon>Hexapoda</taxon>
        <taxon>Insecta</taxon>
        <taxon>Pterygota</taxon>
        <taxon>Neoptera</taxon>
        <taxon>Endopterygota</taxon>
        <taxon>Lepidoptera</taxon>
        <taxon>Glossata</taxon>
        <taxon>Ditrysia</taxon>
        <taxon>Tortricoidea</taxon>
        <taxon>Tortricidae</taxon>
        <taxon>Tortricinae</taxon>
        <taxon>Choristoneura</taxon>
    </lineage>
</organism>
<dbReference type="EMBL" id="CM046114">
    <property type="protein sequence ID" value="KAI8420325.1"/>
    <property type="molecule type" value="Genomic_DNA"/>
</dbReference>
<sequence>MKPKQKKKAKPLLSDKIADALTVKGRADIEDDQVFGTKPLTVSRADLSSSDSENDAVISDFRKRNVNLLSEISKKYEGQVITRKELHKKSSESEIESDSDGGETGGFESNLASLTSKFTQADSDASENAVSNTHIGKSLSDSEDFSSDGESEDYSIIKPQKNSNSDQSEDKSDENEDDDEGYDISQMEEPVAENFEHMKKQNVSEEAKKGACVRNQLLVWEGLLEMRIHLQRCMNTANQMPLPETHKDMAQTNEFTDACTATTANVASVLDKFLNLQNMLLKGFPETKTLSTKKQAGGTVAEKKEESDEEIPSDTDNEEIPSDTEDEDNCPVIEKNAEKTAKNKEKPQKKRKLEDYESELATIHKVFKPFRDTTIQKWNEKTRLASATNIKNAPTNTILQQISYILSDKNKLLKRTQLKRSEYEIVGYKKESSVNGAKDANDLENPVIKDRKDDDEYISEIFDDTDFYHQLLRELIECKSADISDPVQLSRQWIALQQMRSKMKRKVDTKATKGRKIKYVVHNQLVNYMAPEKCNSWTDGSTSELYSSLFGKMFEYNNVGLNANLENGLKINK</sequence>
<dbReference type="Proteomes" id="UP001064048">
    <property type="component" value="Chromosome 14"/>
</dbReference>
<evidence type="ECO:0000313" key="2">
    <source>
        <dbReference type="Proteomes" id="UP001064048"/>
    </source>
</evidence>
<protein>
    <submittedName>
        <fullName evidence="1">Uncharacterized protein</fullName>
    </submittedName>
</protein>
<gene>
    <name evidence="1" type="ORF">MSG28_008852</name>
</gene>
<name>A0ACC0J890_CHOFU</name>
<accession>A0ACC0J890</accession>
<evidence type="ECO:0000313" key="1">
    <source>
        <dbReference type="EMBL" id="KAI8420325.1"/>
    </source>
</evidence>
<comment type="caution">
    <text evidence="1">The sequence shown here is derived from an EMBL/GenBank/DDBJ whole genome shotgun (WGS) entry which is preliminary data.</text>
</comment>
<reference evidence="1 2" key="1">
    <citation type="journal article" date="2022" name="Genome Biol. Evol.">
        <title>The Spruce Budworm Genome: Reconstructing the Evolutionary History of Antifreeze Proteins.</title>
        <authorList>
            <person name="Beliveau C."/>
            <person name="Gagne P."/>
            <person name="Picq S."/>
            <person name="Vernygora O."/>
            <person name="Keeling C.I."/>
            <person name="Pinkney K."/>
            <person name="Doucet D."/>
            <person name="Wen F."/>
            <person name="Johnston J.S."/>
            <person name="Maaroufi H."/>
            <person name="Boyle B."/>
            <person name="Laroche J."/>
            <person name="Dewar K."/>
            <person name="Juretic N."/>
            <person name="Blackburn G."/>
            <person name="Nisole A."/>
            <person name="Brunet B."/>
            <person name="Brandao M."/>
            <person name="Lumley L."/>
            <person name="Duan J."/>
            <person name="Quan G."/>
            <person name="Lucarotti C.J."/>
            <person name="Roe A.D."/>
            <person name="Sperling F.A.H."/>
            <person name="Levesque R.C."/>
            <person name="Cusson M."/>
        </authorList>
    </citation>
    <scope>NUCLEOTIDE SEQUENCE [LARGE SCALE GENOMIC DNA]</scope>
    <source>
        <strain evidence="1">Glfc:IPQL:Cfum</strain>
    </source>
</reference>
<proteinExistence type="predicted"/>